<name>A0ACC0U0T2_9AGAM</name>
<gene>
    <name evidence="1" type="ORF">F5148DRAFT_1225368</name>
</gene>
<accession>A0ACC0U0T2</accession>
<reference evidence="1" key="1">
    <citation type="submission" date="2021-03" db="EMBL/GenBank/DDBJ databases">
        <title>Evolutionary priming and transition to the ectomycorrhizal habit in an iconic lineage of mushroom-forming fungi: is preadaptation a requirement?</title>
        <authorList>
            <consortium name="DOE Joint Genome Institute"/>
            <person name="Looney B.P."/>
            <person name="Miyauchi S."/>
            <person name="Morin E."/>
            <person name="Drula E."/>
            <person name="Courty P.E."/>
            <person name="Chicoki N."/>
            <person name="Fauchery L."/>
            <person name="Kohler A."/>
            <person name="Kuo A."/>
            <person name="LaButti K."/>
            <person name="Pangilinan J."/>
            <person name="Lipzen A."/>
            <person name="Riley R."/>
            <person name="Andreopoulos W."/>
            <person name="He G."/>
            <person name="Johnson J."/>
            <person name="Barry K.W."/>
            <person name="Grigoriev I.V."/>
            <person name="Nagy L."/>
            <person name="Hibbett D."/>
            <person name="Henrissat B."/>
            <person name="Matheny P.B."/>
            <person name="Labbe J."/>
            <person name="Martin A.F."/>
        </authorList>
    </citation>
    <scope>NUCLEOTIDE SEQUENCE</scope>
    <source>
        <strain evidence="1">BPL698</strain>
    </source>
</reference>
<keyword evidence="2" id="KW-1185">Reference proteome</keyword>
<sequence>MRPFLYSLFLVPFTFTGVLAQQSNNAPSSSPPSVTVFTSFSTGISLSNRQTVAFTVPVTVTLTPNSSGNSAGNATNSTSSNSTSTQPTSTGPLPTAPTDVNGGGNAPGGAPSPGQSGQGGIYGPNDGYVSGVPSLQWNALVISIAGVIIGALLPLL</sequence>
<proteinExistence type="predicted"/>
<evidence type="ECO:0000313" key="1">
    <source>
        <dbReference type="EMBL" id="KAI9455861.1"/>
    </source>
</evidence>
<comment type="caution">
    <text evidence="1">The sequence shown here is derived from an EMBL/GenBank/DDBJ whole genome shotgun (WGS) entry which is preliminary data.</text>
</comment>
<organism evidence="1 2">
    <name type="scientific">Russula earlei</name>
    <dbReference type="NCBI Taxonomy" id="71964"/>
    <lineage>
        <taxon>Eukaryota</taxon>
        <taxon>Fungi</taxon>
        <taxon>Dikarya</taxon>
        <taxon>Basidiomycota</taxon>
        <taxon>Agaricomycotina</taxon>
        <taxon>Agaricomycetes</taxon>
        <taxon>Russulales</taxon>
        <taxon>Russulaceae</taxon>
        <taxon>Russula</taxon>
    </lineage>
</organism>
<dbReference type="EMBL" id="JAGFNK010000245">
    <property type="protein sequence ID" value="KAI9455861.1"/>
    <property type="molecule type" value="Genomic_DNA"/>
</dbReference>
<dbReference type="Proteomes" id="UP001207468">
    <property type="component" value="Unassembled WGS sequence"/>
</dbReference>
<protein>
    <submittedName>
        <fullName evidence="1">Uncharacterized protein</fullName>
    </submittedName>
</protein>
<evidence type="ECO:0000313" key="2">
    <source>
        <dbReference type="Proteomes" id="UP001207468"/>
    </source>
</evidence>